<dbReference type="PANTHER" id="PTHR12832:SF11">
    <property type="entry name" value="LD23868P"/>
    <property type="match status" value="1"/>
</dbReference>
<feature type="region of interest" description="Disordered" evidence="2">
    <location>
        <begin position="1"/>
        <end position="58"/>
    </location>
</feature>
<dbReference type="GeneID" id="111103273"/>
<sequence>MSGKDNPDSLDNSLNGEFPLQDKDDELNMSASSSISDSEEKEKKVRTESPSSPRIPPAFMVAASPPKFLSFEQLMEAANGVKNMALAHEIAVNTDFKLESFQPPDDSIEKKVKDTVRRAFWDAFQAKLDEDPPDFSHALVLIEEVKENIMMLLLPQHVRFRAQITEVLDIDLIRQKLENDAFDIYYYSNYIIGVMEKLCAPVRDEQVAKLKTIKEIVPLFKAIFEVLDLMKMDMANFTIQQIRPYCQQQSVEYERKKFLDFLKSQQEAGIDGLEFTKAWLKRSHDKITDVNAVEEAMALPLATPAAIMNEAYLELLNWDDKNVIPETLVMDHARLLEQREAAQRLALISSVLMVTYGSVGASISGVQSLKDKMKSEICTLLEGVPESDLSNVMSNVGEHVNKLVNEFLSSHGFQARDEAQQKLLVGQITEMQSKDNRVYKLLLKRLLDFLRQIISSQHKEPLKVPPGFSAVESELSQLCGKFLRLISYNRSVFGSFYTDIINTLLKKHMADLSPR</sequence>
<gene>
    <name evidence="4 5" type="primary">LOC111103273</name>
</gene>
<dbReference type="KEGG" id="cvn:111103273"/>
<dbReference type="RefSeq" id="XP_022292120.1">
    <property type="nucleotide sequence ID" value="XM_022436412.1"/>
</dbReference>
<organism evidence="3 5">
    <name type="scientific">Crassostrea virginica</name>
    <name type="common">Eastern oyster</name>
    <dbReference type="NCBI Taxonomy" id="6565"/>
    <lineage>
        <taxon>Eukaryota</taxon>
        <taxon>Metazoa</taxon>
        <taxon>Spiralia</taxon>
        <taxon>Lophotrochozoa</taxon>
        <taxon>Mollusca</taxon>
        <taxon>Bivalvia</taxon>
        <taxon>Autobranchia</taxon>
        <taxon>Pteriomorphia</taxon>
        <taxon>Ostreida</taxon>
        <taxon>Ostreoidea</taxon>
        <taxon>Ostreidae</taxon>
        <taxon>Crassostrea</taxon>
    </lineage>
</organism>
<dbReference type="Proteomes" id="UP000694844">
    <property type="component" value="Chromosome 7"/>
</dbReference>
<dbReference type="AlphaFoldDB" id="A0A8B8ALP1"/>
<accession>A0A8B8ALP1</accession>
<keyword evidence="3" id="KW-1185">Reference proteome</keyword>
<evidence type="ECO:0000256" key="2">
    <source>
        <dbReference type="SAM" id="MobiDB-lite"/>
    </source>
</evidence>
<evidence type="ECO:0000313" key="3">
    <source>
        <dbReference type="Proteomes" id="UP000694844"/>
    </source>
</evidence>
<comment type="similarity">
    <text evidence="1">Belongs to the TCP11 family.</text>
</comment>
<reference evidence="4 5" key="1">
    <citation type="submission" date="2025-04" db="UniProtKB">
        <authorList>
            <consortium name="RefSeq"/>
        </authorList>
    </citation>
    <scope>IDENTIFICATION</scope>
    <source>
        <tissue evidence="4 5">Whole sample</tissue>
    </source>
</reference>
<name>A0A8B8ALP1_CRAVI</name>
<proteinExistence type="inferred from homology"/>
<evidence type="ECO:0000313" key="5">
    <source>
        <dbReference type="RefSeq" id="XP_022292120.1"/>
    </source>
</evidence>
<dbReference type="GO" id="GO:0007165">
    <property type="term" value="P:signal transduction"/>
    <property type="evidence" value="ECO:0007669"/>
    <property type="project" value="TreeGrafter"/>
</dbReference>
<evidence type="ECO:0000313" key="4">
    <source>
        <dbReference type="RefSeq" id="XP_022292119.1"/>
    </source>
</evidence>
<dbReference type="Pfam" id="PF05794">
    <property type="entry name" value="Tcp11"/>
    <property type="match status" value="1"/>
</dbReference>
<feature type="compositionally biased region" description="Basic and acidic residues" evidence="2">
    <location>
        <begin position="38"/>
        <end position="47"/>
    </location>
</feature>
<evidence type="ECO:0000256" key="1">
    <source>
        <dbReference type="ARBA" id="ARBA00010954"/>
    </source>
</evidence>
<dbReference type="InterPro" id="IPR008862">
    <property type="entry name" value="Tcp11"/>
</dbReference>
<protein>
    <submittedName>
        <fullName evidence="4 5">T-complex protein 11-like protein 1</fullName>
    </submittedName>
</protein>
<dbReference type="PANTHER" id="PTHR12832">
    <property type="entry name" value="TESTIS-SPECIFIC PROTEIN PBS13 T-COMPLEX 11"/>
    <property type="match status" value="1"/>
</dbReference>
<dbReference type="RefSeq" id="XP_022292119.1">
    <property type="nucleotide sequence ID" value="XM_022436411.1"/>
</dbReference>
<dbReference type="OrthoDB" id="276323at2759"/>